<dbReference type="GO" id="GO:0003700">
    <property type="term" value="F:DNA-binding transcription factor activity"/>
    <property type="evidence" value="ECO:0007669"/>
    <property type="project" value="TreeGrafter"/>
</dbReference>
<dbReference type="Proteomes" id="UP000197153">
    <property type="component" value="Chromosome 2"/>
</dbReference>
<feature type="domain" description="IclR-ED" evidence="5">
    <location>
        <begin position="80"/>
        <end position="264"/>
    </location>
</feature>
<dbReference type="Gene3D" id="3.30.450.40">
    <property type="match status" value="1"/>
</dbReference>
<dbReference type="InterPro" id="IPR050707">
    <property type="entry name" value="HTH_MetabolicPath_Reg"/>
</dbReference>
<keyword evidence="7" id="KW-1185">Reference proteome</keyword>
<dbReference type="Pfam" id="PF09339">
    <property type="entry name" value="HTH_IclR"/>
    <property type="match status" value="1"/>
</dbReference>
<dbReference type="InterPro" id="IPR029016">
    <property type="entry name" value="GAF-like_dom_sf"/>
</dbReference>
<proteinExistence type="predicted"/>
<dbReference type="Gene3D" id="1.10.10.10">
    <property type="entry name" value="Winged helix-like DNA-binding domain superfamily/Winged helix DNA-binding domain"/>
    <property type="match status" value="1"/>
</dbReference>
<evidence type="ECO:0000313" key="7">
    <source>
        <dbReference type="Proteomes" id="UP000197153"/>
    </source>
</evidence>
<keyword evidence="3" id="KW-0804">Transcription</keyword>
<dbReference type="GO" id="GO:0045892">
    <property type="term" value="P:negative regulation of DNA-templated transcription"/>
    <property type="evidence" value="ECO:0007669"/>
    <property type="project" value="TreeGrafter"/>
</dbReference>
<gene>
    <name evidence="6" type="ORF">Y958_17525</name>
</gene>
<evidence type="ECO:0000256" key="3">
    <source>
        <dbReference type="ARBA" id="ARBA00023163"/>
    </source>
</evidence>
<evidence type="ECO:0000259" key="5">
    <source>
        <dbReference type="PROSITE" id="PS51078"/>
    </source>
</evidence>
<evidence type="ECO:0000313" key="6">
    <source>
        <dbReference type="EMBL" id="ASG22715.1"/>
    </source>
</evidence>
<dbReference type="AlphaFoldDB" id="A0A248JVJ1"/>
<dbReference type="PROSITE" id="PS51077">
    <property type="entry name" value="HTH_ICLR"/>
    <property type="match status" value="1"/>
</dbReference>
<sequence>MRGMDEDAGTEGEGRREEMAGLAKGLSVLLAFNHDHPSLSLSEIATITGLAPATARRCLLTLQSLGYVGSVKRRFFLRPKVLDLGAAYLEALDIERLASVPLTELANATSDSASISVLDGEDIIYVARASVRTLVRLEAHVGSRFPAFATAMGRVLLAALPDPMLRAFLDKAAIAPITEKTVVDRDQLFDLITQVRKDGYCAVEDELAYGVVSLAVPLKDQGGRTIATLNSASHSKRYAKDQLVAERLDHLRGVADQISRELRRLPSGNGLLPVADTVALGR</sequence>
<evidence type="ECO:0000256" key="2">
    <source>
        <dbReference type="ARBA" id="ARBA00023125"/>
    </source>
</evidence>
<dbReference type="PANTHER" id="PTHR30136:SF34">
    <property type="entry name" value="TRANSCRIPTIONAL REGULATOR"/>
    <property type="match status" value="1"/>
</dbReference>
<evidence type="ECO:0000256" key="1">
    <source>
        <dbReference type="ARBA" id="ARBA00023015"/>
    </source>
</evidence>
<dbReference type="Pfam" id="PF01614">
    <property type="entry name" value="IclR_C"/>
    <property type="match status" value="1"/>
</dbReference>
<dbReference type="PANTHER" id="PTHR30136">
    <property type="entry name" value="HELIX-TURN-HELIX TRANSCRIPTIONAL REGULATOR, ICLR FAMILY"/>
    <property type="match status" value="1"/>
</dbReference>
<dbReference type="SUPFAM" id="SSF55781">
    <property type="entry name" value="GAF domain-like"/>
    <property type="match status" value="1"/>
</dbReference>
<dbReference type="PROSITE" id="PS51078">
    <property type="entry name" value="ICLR_ED"/>
    <property type="match status" value="1"/>
</dbReference>
<keyword evidence="1" id="KW-0805">Transcription regulation</keyword>
<dbReference type="InterPro" id="IPR005471">
    <property type="entry name" value="Tscrpt_reg_IclR_N"/>
</dbReference>
<protein>
    <submittedName>
        <fullName evidence="6">IclR family transcriptional regulator</fullName>
    </submittedName>
</protein>
<dbReference type="SMART" id="SM00346">
    <property type="entry name" value="HTH_ICLR"/>
    <property type="match status" value="1"/>
</dbReference>
<dbReference type="SUPFAM" id="SSF46785">
    <property type="entry name" value="Winged helix' DNA-binding domain"/>
    <property type="match status" value="1"/>
</dbReference>
<dbReference type="InterPro" id="IPR036390">
    <property type="entry name" value="WH_DNA-bd_sf"/>
</dbReference>
<dbReference type="KEGG" id="nao:Y958_17525"/>
<dbReference type="GO" id="GO:0003677">
    <property type="term" value="F:DNA binding"/>
    <property type="evidence" value="ECO:0007669"/>
    <property type="project" value="UniProtKB-KW"/>
</dbReference>
<dbReference type="InterPro" id="IPR014757">
    <property type="entry name" value="Tscrpt_reg_IclR_C"/>
</dbReference>
<evidence type="ECO:0000259" key="4">
    <source>
        <dbReference type="PROSITE" id="PS51077"/>
    </source>
</evidence>
<name>A0A248JVJ1_9PROT</name>
<feature type="domain" description="HTH iclR-type" evidence="4">
    <location>
        <begin position="19"/>
        <end position="79"/>
    </location>
</feature>
<dbReference type="EMBL" id="CP022111">
    <property type="protein sequence ID" value="ASG22715.1"/>
    <property type="molecule type" value="Genomic_DNA"/>
</dbReference>
<organism evidence="6 7">
    <name type="scientific">Nitrospirillum viridazoti CBAmc</name>
    <dbReference type="NCBI Taxonomy" id="1441467"/>
    <lineage>
        <taxon>Bacteria</taxon>
        <taxon>Pseudomonadati</taxon>
        <taxon>Pseudomonadota</taxon>
        <taxon>Alphaproteobacteria</taxon>
        <taxon>Rhodospirillales</taxon>
        <taxon>Azospirillaceae</taxon>
        <taxon>Nitrospirillum</taxon>
        <taxon>Nitrospirillum viridazoti</taxon>
    </lineage>
</organism>
<accession>A0A248JVJ1</accession>
<reference evidence="6 7" key="1">
    <citation type="submission" date="2017-06" db="EMBL/GenBank/DDBJ databases">
        <title>Complete genome sequence of Nitrospirillum amazonense strain CBAmC, an endophytic nitrogen-fixing and plant growth-promoting bacterium, isolated from sugarcane.</title>
        <authorList>
            <person name="Schwab S."/>
            <person name="dos Santos Teixeira K.R."/>
            <person name="Simoes Araujo J.L."/>
            <person name="Soares Vidal M."/>
            <person name="Borges de Freitas H.R."/>
            <person name="Rivello Crivelaro A.L."/>
            <person name="Bueno de Camargo Nunes A."/>
            <person name="dos Santos C.M."/>
            <person name="Palmeira da Silva Rosa D."/>
            <person name="da Silva Padilha D."/>
            <person name="da Silva E."/>
            <person name="Araujo Terra L."/>
            <person name="Soares Mendes V."/>
            <person name="Farinelli L."/>
            <person name="Magalhaes Cruz L."/>
            <person name="Baldani J.I."/>
        </authorList>
    </citation>
    <scope>NUCLEOTIDE SEQUENCE [LARGE SCALE GENOMIC DNA]</scope>
    <source>
        <strain evidence="6 7">CBAmC</strain>
    </source>
</reference>
<keyword evidence="2" id="KW-0238">DNA-binding</keyword>
<dbReference type="InterPro" id="IPR036388">
    <property type="entry name" value="WH-like_DNA-bd_sf"/>
</dbReference>